<proteinExistence type="predicted"/>
<name>X0UCW9_9ZZZZ</name>
<dbReference type="EMBL" id="BARS01016280">
    <property type="protein sequence ID" value="GAF86315.1"/>
    <property type="molecule type" value="Genomic_DNA"/>
</dbReference>
<dbReference type="AlphaFoldDB" id="X0UCW9"/>
<evidence type="ECO:0000313" key="1">
    <source>
        <dbReference type="EMBL" id="GAF86315.1"/>
    </source>
</evidence>
<sequence length="97" mass="11218">MKIKKIRTRTRLFCKHVWCMTCVDKSPAKIKRADKMIPARRAHYDLAVDKCTIDPRVIGICDDCLQKKSNFHKNNAQDVNINHPHLIYGGLNTTELI</sequence>
<gene>
    <name evidence="1" type="ORF">S01H1_26821</name>
</gene>
<comment type="caution">
    <text evidence="1">The sequence shown here is derived from an EMBL/GenBank/DDBJ whole genome shotgun (WGS) entry which is preliminary data.</text>
</comment>
<reference evidence="1" key="1">
    <citation type="journal article" date="2014" name="Front. Microbiol.">
        <title>High frequency of phylogenetically diverse reductive dehalogenase-homologous genes in deep subseafloor sedimentary metagenomes.</title>
        <authorList>
            <person name="Kawai M."/>
            <person name="Futagami T."/>
            <person name="Toyoda A."/>
            <person name="Takaki Y."/>
            <person name="Nishi S."/>
            <person name="Hori S."/>
            <person name="Arai W."/>
            <person name="Tsubouchi T."/>
            <person name="Morono Y."/>
            <person name="Uchiyama I."/>
            <person name="Ito T."/>
            <person name="Fujiyama A."/>
            <person name="Inagaki F."/>
            <person name="Takami H."/>
        </authorList>
    </citation>
    <scope>NUCLEOTIDE SEQUENCE</scope>
    <source>
        <strain evidence="1">Expedition CK06-06</strain>
    </source>
</reference>
<organism evidence="1">
    <name type="scientific">marine sediment metagenome</name>
    <dbReference type="NCBI Taxonomy" id="412755"/>
    <lineage>
        <taxon>unclassified sequences</taxon>
        <taxon>metagenomes</taxon>
        <taxon>ecological metagenomes</taxon>
    </lineage>
</organism>
<accession>X0UCW9</accession>
<protein>
    <submittedName>
        <fullName evidence="1">Uncharacterized protein</fullName>
    </submittedName>
</protein>